<comment type="caution">
    <text evidence="3">The sequence shown here is derived from an EMBL/GenBank/DDBJ whole genome shotgun (WGS) entry which is preliminary data.</text>
</comment>
<protein>
    <recommendedName>
        <fullName evidence="2">HD domain-containing protein</fullName>
    </recommendedName>
</protein>
<dbReference type="Pfam" id="PF04607">
    <property type="entry name" value="RelA_SpoT"/>
    <property type="match status" value="1"/>
</dbReference>
<dbReference type="Gene3D" id="3.30.460.10">
    <property type="entry name" value="Beta Polymerase, domain 2"/>
    <property type="match status" value="1"/>
</dbReference>
<feature type="domain" description="HD" evidence="2">
    <location>
        <begin position="44"/>
        <end position="148"/>
    </location>
</feature>
<feature type="non-terminal residue" evidence="3">
    <location>
        <position position="278"/>
    </location>
</feature>
<accession>X1N0A9</accession>
<dbReference type="AlphaFoldDB" id="X1N0A9"/>
<dbReference type="InterPro" id="IPR006674">
    <property type="entry name" value="HD_domain"/>
</dbReference>
<dbReference type="EMBL" id="BARV01016152">
    <property type="protein sequence ID" value="GAI23711.1"/>
    <property type="molecule type" value="Genomic_DNA"/>
</dbReference>
<dbReference type="CDD" id="cd05399">
    <property type="entry name" value="NT_Rel-Spo_like"/>
    <property type="match status" value="1"/>
</dbReference>
<dbReference type="Gene3D" id="1.10.3210.10">
    <property type="entry name" value="Hypothetical protein af1432"/>
    <property type="match status" value="1"/>
</dbReference>
<dbReference type="SMART" id="SM00471">
    <property type="entry name" value="HDc"/>
    <property type="match status" value="1"/>
</dbReference>
<dbReference type="SUPFAM" id="SSF109604">
    <property type="entry name" value="HD-domain/PDEase-like"/>
    <property type="match status" value="1"/>
</dbReference>
<organism evidence="3">
    <name type="scientific">marine sediment metagenome</name>
    <dbReference type="NCBI Taxonomy" id="412755"/>
    <lineage>
        <taxon>unclassified sequences</taxon>
        <taxon>metagenomes</taxon>
        <taxon>ecological metagenomes</taxon>
    </lineage>
</organism>
<dbReference type="GO" id="GO:0005886">
    <property type="term" value="C:plasma membrane"/>
    <property type="evidence" value="ECO:0007669"/>
    <property type="project" value="TreeGrafter"/>
</dbReference>
<evidence type="ECO:0000313" key="3">
    <source>
        <dbReference type="EMBL" id="GAI23711.1"/>
    </source>
</evidence>
<dbReference type="Pfam" id="PF13328">
    <property type="entry name" value="HD_4"/>
    <property type="match status" value="1"/>
</dbReference>
<evidence type="ECO:0000256" key="1">
    <source>
        <dbReference type="ARBA" id="ARBA00007476"/>
    </source>
</evidence>
<dbReference type="FunFam" id="1.10.3210.10:FF:000001">
    <property type="entry name" value="GTP pyrophosphokinase RelA"/>
    <property type="match status" value="1"/>
</dbReference>
<dbReference type="PROSITE" id="PS51831">
    <property type="entry name" value="HD"/>
    <property type="match status" value="1"/>
</dbReference>
<sequence length="278" mass="31533">MEISSLIAKASEYLPGDKVSLIKAAYEFASQAHQGQMRKSREPFLEHPLNTAMTLAELRLDADTLAAALLHDVPEDCGISLEEVEANFGSEVTRLVDGVTKLSKLTSRAEGEQRKSKFQAENLRKMLVATAKDLRVVFVKLADRLHNMRTLGALPPRKRQAIAQETLEIYAPLAHRLGMWNVKWQLEDLAFRYLEPQQYRRLSRLVAEKRLQREGFINEVSQTLRQELSQAGIEAKVFGRPKHIYSIYQKMGRYAAQGKDFGDIHDLFALRVLVDSVA</sequence>
<gene>
    <name evidence="3" type="ORF">S06H3_27792</name>
</gene>
<comment type="similarity">
    <text evidence="1">Belongs to the RelA/SpoT family.</text>
</comment>
<dbReference type="InterPro" id="IPR007685">
    <property type="entry name" value="RelA_SpoT"/>
</dbReference>
<dbReference type="InterPro" id="IPR003607">
    <property type="entry name" value="HD/PDEase_dom"/>
</dbReference>
<dbReference type="GO" id="GO:0015969">
    <property type="term" value="P:guanosine tetraphosphate metabolic process"/>
    <property type="evidence" value="ECO:0007669"/>
    <property type="project" value="InterPro"/>
</dbReference>
<reference evidence="3" key="1">
    <citation type="journal article" date="2014" name="Front. Microbiol.">
        <title>High frequency of phylogenetically diverse reductive dehalogenase-homologous genes in deep subseafloor sedimentary metagenomes.</title>
        <authorList>
            <person name="Kawai M."/>
            <person name="Futagami T."/>
            <person name="Toyoda A."/>
            <person name="Takaki Y."/>
            <person name="Nishi S."/>
            <person name="Hori S."/>
            <person name="Arai W."/>
            <person name="Tsubouchi T."/>
            <person name="Morono Y."/>
            <person name="Uchiyama I."/>
            <person name="Ito T."/>
            <person name="Fujiyama A."/>
            <person name="Inagaki F."/>
            <person name="Takami H."/>
        </authorList>
    </citation>
    <scope>NUCLEOTIDE SEQUENCE</scope>
    <source>
        <strain evidence="3">Expedition CK06-06</strain>
    </source>
</reference>
<dbReference type="SUPFAM" id="SSF81301">
    <property type="entry name" value="Nucleotidyltransferase"/>
    <property type="match status" value="1"/>
</dbReference>
<dbReference type="CDD" id="cd00077">
    <property type="entry name" value="HDc"/>
    <property type="match status" value="1"/>
</dbReference>
<dbReference type="PANTHER" id="PTHR21262:SF31">
    <property type="entry name" value="GTP PYROPHOSPHOKINASE"/>
    <property type="match status" value="1"/>
</dbReference>
<name>X1N0A9_9ZZZZ</name>
<evidence type="ECO:0000259" key="2">
    <source>
        <dbReference type="PROSITE" id="PS51831"/>
    </source>
</evidence>
<dbReference type="PANTHER" id="PTHR21262">
    <property type="entry name" value="GUANOSINE-3',5'-BIS DIPHOSPHATE 3'-PYROPHOSPHOHYDROLASE"/>
    <property type="match status" value="1"/>
</dbReference>
<dbReference type="InterPro" id="IPR043519">
    <property type="entry name" value="NT_sf"/>
</dbReference>
<proteinExistence type="inferred from homology"/>